<feature type="compositionally biased region" description="Low complexity" evidence="1">
    <location>
        <begin position="124"/>
        <end position="152"/>
    </location>
</feature>
<feature type="compositionally biased region" description="Low complexity" evidence="1">
    <location>
        <begin position="62"/>
        <end position="80"/>
    </location>
</feature>
<dbReference type="EMBL" id="CP011497">
    <property type="protein sequence ID" value="AKJ12471.1"/>
    <property type="molecule type" value="Genomic_DNA"/>
</dbReference>
<feature type="region of interest" description="Disordered" evidence="1">
    <location>
        <begin position="378"/>
        <end position="402"/>
    </location>
</feature>
<organism evidence="2 3">
    <name type="scientific">Streptomyces incarnatus</name>
    <dbReference type="NCBI Taxonomy" id="665007"/>
    <lineage>
        <taxon>Bacteria</taxon>
        <taxon>Bacillati</taxon>
        <taxon>Actinomycetota</taxon>
        <taxon>Actinomycetes</taxon>
        <taxon>Kitasatosporales</taxon>
        <taxon>Streptomycetaceae</taxon>
        <taxon>Streptomyces</taxon>
    </lineage>
</organism>
<feature type="compositionally biased region" description="Pro residues" evidence="1">
    <location>
        <begin position="81"/>
        <end position="96"/>
    </location>
</feature>
<proteinExistence type="predicted"/>
<gene>
    <name evidence="2" type="ORF">ABB07_21300</name>
</gene>
<accession>A0ABM5TND8</accession>
<evidence type="ECO:0000313" key="2">
    <source>
        <dbReference type="EMBL" id="AKJ12471.1"/>
    </source>
</evidence>
<protein>
    <submittedName>
        <fullName evidence="2">Uncharacterized protein</fullName>
    </submittedName>
</protein>
<feature type="compositionally biased region" description="Pro residues" evidence="1">
    <location>
        <begin position="153"/>
        <end position="169"/>
    </location>
</feature>
<reference evidence="2 3" key="1">
    <citation type="journal article" date="2015" name="ISME J.">
        <title>Draft Genome Sequence of Streptomyces incarnatus NRRL8089, which Produces the Nucleoside Antibiotic Sinefungin.</title>
        <authorList>
            <person name="Oshima K."/>
            <person name="Hattori M."/>
            <person name="Shimizu H."/>
            <person name="Fukuda K."/>
            <person name="Nemoto M."/>
            <person name="Inagaki K."/>
            <person name="Tamura T."/>
        </authorList>
    </citation>
    <scope>NUCLEOTIDE SEQUENCE [LARGE SCALE GENOMIC DNA]</scope>
    <source>
        <strain evidence="2 3">NRRL 8089</strain>
    </source>
</reference>
<name>A0ABM5TND8_9ACTN</name>
<dbReference type="RefSeq" id="WP_208900243.1">
    <property type="nucleotide sequence ID" value="NZ_CP011497.1"/>
</dbReference>
<dbReference type="Proteomes" id="UP000035366">
    <property type="component" value="Chromosome"/>
</dbReference>
<sequence length="551" mass="55427">MTQSGQGEEPSARPAREGIVLPSDGGEPLLPGMTGAPVPAAPAGGQAWGGSWGPEQQPPQPGQGWPPAAAQQWHTPEAPAAQPPAGNPGPLPPEGAPAPSYGPTASYDHSGAPGGGYGAGQQPGYGAAPEPYQQPQQSLPQPPQQAHQQSPQQPYPQPPAGAAPLPPADAYPAAAAPLPPADEGATQYIPPVQAGAAAEGATQYLPPVQAAAPADEGATQYIPPVTAGALPPEAGGEETRYLGRVPQQQPGPASSDAEATQYIPPYAAQAQDGQRQPPAEFDSLFRGGPAGGDGPSGATQQMPRVHHAETRPGPAPYGGGQPSYGGQRPSYDPAHDDDDQPRGRSRVPLIAAIGVGIVVIGVGAGALLSGGGGSNPGNDGKTVAATSAAPGQSSGSTAADPARQQAVALDKLLADSGSSRASVIKAVADVKNCDNLDGAATDLRNAAGQRNQLVTRLGQLSVDKLPDNGALTAALTKAWQASAAADNHYAAWAGQAKNRKVCRKGHARVTGETQAGNRESGTASAQKVKAAALWNAIAQKYGLTQRQPTQL</sequence>
<evidence type="ECO:0000256" key="1">
    <source>
        <dbReference type="SAM" id="MobiDB-lite"/>
    </source>
</evidence>
<feature type="compositionally biased region" description="Low complexity" evidence="1">
    <location>
        <begin position="31"/>
        <end position="45"/>
    </location>
</feature>
<feature type="compositionally biased region" description="Low complexity" evidence="1">
    <location>
        <begin position="170"/>
        <end position="185"/>
    </location>
</feature>
<feature type="region of interest" description="Disordered" evidence="1">
    <location>
        <begin position="1"/>
        <end position="192"/>
    </location>
</feature>
<keyword evidence="3" id="KW-1185">Reference proteome</keyword>
<feature type="region of interest" description="Disordered" evidence="1">
    <location>
        <begin position="207"/>
        <end position="344"/>
    </location>
</feature>
<feature type="compositionally biased region" description="Gly residues" evidence="1">
    <location>
        <begin position="112"/>
        <end position="123"/>
    </location>
</feature>
<evidence type="ECO:0000313" key="3">
    <source>
        <dbReference type="Proteomes" id="UP000035366"/>
    </source>
</evidence>